<name>A0A328YYM8_9BURK</name>
<protein>
    <submittedName>
        <fullName evidence="2">Uncharacterized protein</fullName>
    </submittedName>
</protein>
<reference evidence="2 3" key="1">
    <citation type="submission" date="2018-06" db="EMBL/GenBank/DDBJ databases">
        <title>Genomic Encyclopedia of Archaeal and Bacterial Type Strains, Phase II (KMG-II): from individual species to whole genera.</title>
        <authorList>
            <person name="Goeker M."/>
        </authorList>
    </citation>
    <scope>NUCLEOTIDE SEQUENCE [LARGE SCALE GENOMIC DNA]</scope>
    <source>
        <strain evidence="2 3">CFPB 3232</strain>
    </source>
</reference>
<comment type="caution">
    <text evidence="2">The sequence shown here is derived from an EMBL/GenBank/DDBJ whole genome shotgun (WGS) entry which is preliminary data.</text>
</comment>
<feature type="region of interest" description="Disordered" evidence="1">
    <location>
        <begin position="34"/>
        <end position="56"/>
    </location>
</feature>
<organism evidence="2 3">
    <name type="scientific">Paracidovorax anthurii</name>
    <dbReference type="NCBI Taxonomy" id="78229"/>
    <lineage>
        <taxon>Bacteria</taxon>
        <taxon>Pseudomonadati</taxon>
        <taxon>Pseudomonadota</taxon>
        <taxon>Betaproteobacteria</taxon>
        <taxon>Burkholderiales</taxon>
        <taxon>Comamonadaceae</taxon>
        <taxon>Paracidovorax</taxon>
    </lineage>
</organism>
<dbReference type="AlphaFoldDB" id="A0A328YYM8"/>
<evidence type="ECO:0000313" key="2">
    <source>
        <dbReference type="EMBL" id="RAR78524.1"/>
    </source>
</evidence>
<dbReference type="EMBL" id="QLTA01000030">
    <property type="protein sequence ID" value="RAR78524.1"/>
    <property type="molecule type" value="Genomic_DNA"/>
</dbReference>
<gene>
    <name evidence="2" type="ORF">AX018_103025</name>
</gene>
<dbReference type="RefSeq" id="WP_170146269.1">
    <property type="nucleotide sequence ID" value="NZ_QLTA01000030.1"/>
</dbReference>
<sequence>MTPIDAHPSRPRRAWRLLALLAGAAIALALASCGGGGDSGSSSASGTAQPRLRCAP</sequence>
<evidence type="ECO:0000256" key="1">
    <source>
        <dbReference type="SAM" id="MobiDB-lite"/>
    </source>
</evidence>
<evidence type="ECO:0000313" key="3">
    <source>
        <dbReference type="Proteomes" id="UP000248856"/>
    </source>
</evidence>
<keyword evidence="3" id="KW-1185">Reference proteome</keyword>
<accession>A0A328YYM8</accession>
<proteinExistence type="predicted"/>
<dbReference type="Proteomes" id="UP000248856">
    <property type="component" value="Unassembled WGS sequence"/>
</dbReference>